<name>A0AAE1EBS3_9GAST</name>
<dbReference type="EMBL" id="JAWDGP010000286">
    <property type="protein sequence ID" value="KAK3801691.1"/>
    <property type="molecule type" value="Genomic_DNA"/>
</dbReference>
<dbReference type="AlphaFoldDB" id="A0AAE1EBS3"/>
<gene>
    <name evidence="1" type="ORF">RRG08_033877</name>
</gene>
<organism evidence="1 2">
    <name type="scientific">Elysia crispata</name>
    <name type="common">lettuce slug</name>
    <dbReference type="NCBI Taxonomy" id="231223"/>
    <lineage>
        <taxon>Eukaryota</taxon>
        <taxon>Metazoa</taxon>
        <taxon>Spiralia</taxon>
        <taxon>Lophotrochozoa</taxon>
        <taxon>Mollusca</taxon>
        <taxon>Gastropoda</taxon>
        <taxon>Heterobranchia</taxon>
        <taxon>Euthyneura</taxon>
        <taxon>Panpulmonata</taxon>
        <taxon>Sacoglossa</taxon>
        <taxon>Placobranchoidea</taxon>
        <taxon>Plakobranchidae</taxon>
        <taxon>Elysia</taxon>
    </lineage>
</organism>
<dbReference type="Proteomes" id="UP001283361">
    <property type="component" value="Unassembled WGS sequence"/>
</dbReference>
<accession>A0AAE1EBS3</accession>
<reference evidence="1" key="1">
    <citation type="journal article" date="2023" name="G3 (Bethesda)">
        <title>A reference genome for the long-term kleptoplast-retaining sea slug Elysia crispata morphotype clarki.</title>
        <authorList>
            <person name="Eastman K.E."/>
            <person name="Pendleton A.L."/>
            <person name="Shaikh M.A."/>
            <person name="Suttiyut T."/>
            <person name="Ogas R."/>
            <person name="Tomko P."/>
            <person name="Gavelis G."/>
            <person name="Widhalm J.R."/>
            <person name="Wisecaver J.H."/>
        </authorList>
    </citation>
    <scope>NUCLEOTIDE SEQUENCE</scope>
    <source>
        <strain evidence="1">ECLA1</strain>
    </source>
</reference>
<evidence type="ECO:0000313" key="1">
    <source>
        <dbReference type="EMBL" id="KAK3801691.1"/>
    </source>
</evidence>
<evidence type="ECO:0000313" key="2">
    <source>
        <dbReference type="Proteomes" id="UP001283361"/>
    </source>
</evidence>
<comment type="caution">
    <text evidence="1">The sequence shown here is derived from an EMBL/GenBank/DDBJ whole genome shotgun (WGS) entry which is preliminary data.</text>
</comment>
<keyword evidence="2" id="KW-1185">Reference proteome</keyword>
<sequence length="87" mass="9497">MLSILRVTLGGWEGHVTVWNAGSEEQVLDLEGIITVTNSLALDTEVIDASYPWKIIVSCLCGTVSCQSLKNSSSSILFEPQSRWKIA</sequence>
<protein>
    <submittedName>
        <fullName evidence="1">Uncharacterized protein</fullName>
    </submittedName>
</protein>
<proteinExistence type="predicted"/>